<organism evidence="1 2">
    <name type="scientific">Bradyrhizobium japonicum</name>
    <dbReference type="NCBI Taxonomy" id="375"/>
    <lineage>
        <taxon>Bacteria</taxon>
        <taxon>Pseudomonadati</taxon>
        <taxon>Pseudomonadota</taxon>
        <taxon>Alphaproteobacteria</taxon>
        <taxon>Hyphomicrobiales</taxon>
        <taxon>Nitrobacteraceae</taxon>
        <taxon>Bradyrhizobium</taxon>
    </lineage>
</organism>
<reference evidence="1 2" key="1">
    <citation type="submission" date="2024-06" db="EMBL/GenBank/DDBJ databases">
        <title>Genomic Encyclopedia of Type Strains, Phase V (KMG-V): Genome sequencing to study the core and pangenomes of soil and plant-associated prokaryotes.</title>
        <authorList>
            <person name="Whitman W."/>
        </authorList>
    </citation>
    <scope>NUCLEOTIDE SEQUENCE [LARGE SCALE GENOMIC DNA]</scope>
    <source>
        <strain evidence="1 2">USDA 160</strain>
    </source>
</reference>
<protein>
    <recommendedName>
        <fullName evidence="3">MBL fold metallo-hydrolase</fullName>
    </recommendedName>
</protein>
<dbReference type="EMBL" id="JBEPTQ010000002">
    <property type="protein sequence ID" value="MET4723910.1"/>
    <property type="molecule type" value="Genomic_DNA"/>
</dbReference>
<evidence type="ECO:0008006" key="3">
    <source>
        <dbReference type="Google" id="ProtNLM"/>
    </source>
</evidence>
<evidence type="ECO:0000313" key="1">
    <source>
        <dbReference type="EMBL" id="MET4723910.1"/>
    </source>
</evidence>
<comment type="caution">
    <text evidence="1">The sequence shown here is derived from an EMBL/GenBank/DDBJ whole genome shotgun (WGS) entry which is preliminary data.</text>
</comment>
<dbReference type="Proteomes" id="UP001549291">
    <property type="component" value="Unassembled WGS sequence"/>
</dbReference>
<keyword evidence="2" id="KW-1185">Reference proteome</keyword>
<name>A0ABV2S5W1_BRAJP</name>
<evidence type="ECO:0000313" key="2">
    <source>
        <dbReference type="Proteomes" id="UP001549291"/>
    </source>
</evidence>
<sequence length="30" mass="3292">MSNDLDIHLGEAFWNYGDGGELLVEQTPVA</sequence>
<accession>A0ABV2S5W1</accession>
<proteinExistence type="predicted"/>
<gene>
    <name evidence="1" type="ORF">ABIF63_008016</name>
</gene>